<feature type="domain" description="Nematode cuticle collagen N-terminal" evidence="4">
    <location>
        <begin position="15"/>
        <end position="67"/>
    </location>
</feature>
<keyword evidence="6" id="KW-1185">Reference proteome</keyword>
<proteinExistence type="predicted"/>
<dbReference type="STRING" id="42157.A0A182EKW0"/>
<evidence type="ECO:0000256" key="3">
    <source>
        <dbReference type="SAM" id="Phobius"/>
    </source>
</evidence>
<feature type="compositionally biased region" description="Low complexity" evidence="2">
    <location>
        <begin position="165"/>
        <end position="197"/>
    </location>
</feature>
<dbReference type="SMART" id="SM01088">
    <property type="entry name" value="Col_cuticle_N"/>
    <property type="match status" value="1"/>
</dbReference>
<dbReference type="GO" id="GO:0042302">
    <property type="term" value="F:structural constituent of cuticle"/>
    <property type="evidence" value="ECO:0007669"/>
    <property type="project" value="InterPro"/>
</dbReference>
<gene>
    <name evidence="5" type="ORF">NOO_LOCUS8749</name>
</gene>
<dbReference type="Proteomes" id="UP000271087">
    <property type="component" value="Unassembled WGS sequence"/>
</dbReference>
<evidence type="ECO:0000259" key="4">
    <source>
        <dbReference type="SMART" id="SM01088"/>
    </source>
</evidence>
<name>A0A182EKW0_ONCOC</name>
<keyword evidence="3" id="KW-0812">Transmembrane</keyword>
<feature type="compositionally biased region" description="Low complexity" evidence="2">
    <location>
        <begin position="209"/>
        <end position="232"/>
    </location>
</feature>
<keyword evidence="3" id="KW-0472">Membrane</keyword>
<reference evidence="7" key="1">
    <citation type="submission" date="2016-06" db="UniProtKB">
        <authorList>
            <consortium name="WormBaseParasite"/>
        </authorList>
    </citation>
    <scope>IDENTIFICATION</scope>
</reference>
<evidence type="ECO:0000256" key="2">
    <source>
        <dbReference type="SAM" id="MobiDB-lite"/>
    </source>
</evidence>
<feature type="compositionally biased region" description="Pro residues" evidence="2">
    <location>
        <begin position="272"/>
        <end position="281"/>
    </location>
</feature>
<evidence type="ECO:0000313" key="5">
    <source>
        <dbReference type="EMBL" id="VDM91633.1"/>
    </source>
</evidence>
<dbReference type="InterPro" id="IPR002486">
    <property type="entry name" value="Col_cuticle_N"/>
</dbReference>
<evidence type="ECO:0000313" key="7">
    <source>
        <dbReference type="WBParaSite" id="nOo.2.0.1.t08749-RA"/>
    </source>
</evidence>
<evidence type="ECO:0000256" key="1">
    <source>
        <dbReference type="ARBA" id="ARBA00022737"/>
    </source>
</evidence>
<sequence>MYVKEREEECRNLKLVAFVGISLSTIATLICVISVPLLYNYLQKMHSLMQSEVDFCKSRSGNLWKEVTRTQIFAKIGDRIRQVRQIENDQSNFDTGSQSALASPEGACCGCGVSPMDGPDAPQHAPKQLQIDWCFECPDGPIGPVGAPGIKGMPGNQGPPGPDGPIGSNGLPGEPGSEGLPGSLGPPGEEGPTGSAGIVIEKEGPPGAPGEVGEPGLPGPEGEAGIAGAEGPDGPEGPPGEAGLDGPDGEPGLDGEIGPDGETGVQGSCDDCPPPRTAPGY</sequence>
<accession>A0A182EKW0</accession>
<feature type="region of interest" description="Disordered" evidence="2">
    <location>
        <begin position="145"/>
        <end position="281"/>
    </location>
</feature>
<organism evidence="7">
    <name type="scientific">Onchocerca ochengi</name>
    <name type="common">Filarial nematode worm</name>
    <dbReference type="NCBI Taxonomy" id="42157"/>
    <lineage>
        <taxon>Eukaryota</taxon>
        <taxon>Metazoa</taxon>
        <taxon>Ecdysozoa</taxon>
        <taxon>Nematoda</taxon>
        <taxon>Chromadorea</taxon>
        <taxon>Rhabditida</taxon>
        <taxon>Spirurina</taxon>
        <taxon>Spiruromorpha</taxon>
        <taxon>Filarioidea</taxon>
        <taxon>Onchocercidae</taxon>
        <taxon>Onchocerca</taxon>
    </lineage>
</organism>
<reference evidence="5 6" key="2">
    <citation type="submission" date="2018-08" db="EMBL/GenBank/DDBJ databases">
        <authorList>
            <person name="Laetsch R D."/>
            <person name="Stevens L."/>
            <person name="Kumar S."/>
            <person name="Blaxter L. M."/>
        </authorList>
    </citation>
    <scope>NUCLEOTIDE SEQUENCE [LARGE SCALE GENOMIC DNA]</scope>
</reference>
<dbReference type="PANTHER" id="PTHR24637">
    <property type="entry name" value="COLLAGEN"/>
    <property type="match status" value="1"/>
</dbReference>
<feature type="transmembrane region" description="Helical" evidence="3">
    <location>
        <begin position="15"/>
        <end position="39"/>
    </location>
</feature>
<dbReference type="OrthoDB" id="5872583at2759"/>
<dbReference type="AlphaFoldDB" id="A0A182EKW0"/>
<dbReference type="EMBL" id="UYRW01003831">
    <property type="protein sequence ID" value="VDM91633.1"/>
    <property type="molecule type" value="Genomic_DNA"/>
</dbReference>
<protein>
    <submittedName>
        <fullName evidence="7">Col_cuticle_N domain-containing protein</fullName>
    </submittedName>
</protein>
<dbReference type="Pfam" id="PF01484">
    <property type="entry name" value="Col_cuticle_N"/>
    <property type="match status" value="1"/>
</dbReference>
<feature type="compositionally biased region" description="Acidic residues" evidence="2">
    <location>
        <begin position="247"/>
        <end position="259"/>
    </location>
</feature>
<dbReference type="WBParaSite" id="nOo.2.0.1.t08749-RA">
    <property type="protein sequence ID" value="nOo.2.0.1.t08749-RA"/>
    <property type="gene ID" value="nOo.2.0.1.g08749"/>
</dbReference>
<keyword evidence="3" id="KW-1133">Transmembrane helix</keyword>
<evidence type="ECO:0000313" key="6">
    <source>
        <dbReference type="Proteomes" id="UP000271087"/>
    </source>
</evidence>
<keyword evidence="1" id="KW-0677">Repeat</keyword>
<dbReference type="PANTHER" id="PTHR24637:SF310">
    <property type="entry name" value="NEMATODE CUTICLE COLLAGEN N-TERMINAL DOMAIN-CONTAINING PROTEIN"/>
    <property type="match status" value="1"/>
</dbReference>